<evidence type="ECO:0000256" key="2">
    <source>
        <dbReference type="ARBA" id="ARBA00015575"/>
    </source>
</evidence>
<dbReference type="Pfam" id="PF11566">
    <property type="entry name" value="PI31_Prot_N"/>
    <property type="match status" value="1"/>
</dbReference>
<comment type="similarity">
    <text evidence="1">Belongs to the proteasome inhibitor PI31 family.</text>
</comment>
<protein>
    <recommendedName>
        <fullName evidence="2">Proteasome inhibitor PI31 subunit</fullName>
    </recommendedName>
</protein>
<evidence type="ECO:0000256" key="3">
    <source>
        <dbReference type="ARBA" id="ARBA00022942"/>
    </source>
</evidence>
<evidence type="ECO:0000313" key="7">
    <source>
        <dbReference type="Proteomes" id="UP001367676"/>
    </source>
</evidence>
<keyword evidence="3" id="KW-0647">Proteasome</keyword>
<organism evidence="6 7">
    <name type="scientific">Parthenolecanium corni</name>
    <dbReference type="NCBI Taxonomy" id="536013"/>
    <lineage>
        <taxon>Eukaryota</taxon>
        <taxon>Metazoa</taxon>
        <taxon>Ecdysozoa</taxon>
        <taxon>Arthropoda</taxon>
        <taxon>Hexapoda</taxon>
        <taxon>Insecta</taxon>
        <taxon>Pterygota</taxon>
        <taxon>Neoptera</taxon>
        <taxon>Paraneoptera</taxon>
        <taxon>Hemiptera</taxon>
        <taxon>Sternorrhyncha</taxon>
        <taxon>Coccoidea</taxon>
        <taxon>Coccidae</taxon>
        <taxon>Parthenolecanium</taxon>
    </lineage>
</organism>
<gene>
    <name evidence="6" type="ORF">V9T40_006515</name>
</gene>
<evidence type="ECO:0000256" key="4">
    <source>
        <dbReference type="SAM" id="MobiDB-lite"/>
    </source>
</evidence>
<dbReference type="GO" id="GO:0000502">
    <property type="term" value="C:proteasome complex"/>
    <property type="evidence" value="ECO:0007669"/>
    <property type="project" value="UniProtKB-KW"/>
</dbReference>
<dbReference type="GO" id="GO:0070628">
    <property type="term" value="F:proteasome binding"/>
    <property type="evidence" value="ECO:0007669"/>
    <property type="project" value="InterPro"/>
</dbReference>
<dbReference type="AlphaFoldDB" id="A0AAN9Y6Q6"/>
<dbReference type="Proteomes" id="UP001367676">
    <property type="component" value="Unassembled WGS sequence"/>
</dbReference>
<dbReference type="GO" id="GO:0043161">
    <property type="term" value="P:proteasome-mediated ubiquitin-dependent protein catabolic process"/>
    <property type="evidence" value="ECO:0007669"/>
    <property type="project" value="InterPro"/>
</dbReference>
<dbReference type="InterPro" id="IPR021625">
    <property type="entry name" value="PI31_Prot_N"/>
</dbReference>
<evidence type="ECO:0000256" key="1">
    <source>
        <dbReference type="ARBA" id="ARBA00006405"/>
    </source>
</evidence>
<sequence length="264" mass="30008">MTDNMLGWELLFRASKPDIKKKEDVILMLIHYSLLKSDFKCYGKSENWSADETGSELLPAGWNSDKEYAIRYKRNEDKFLLMSSHSDVNVIIFNLTVSEKLQVSNLICNYDDKVTSLEGEISSIIPTYKSLLYEVQEKLISPLITSNKTHVETQTVEQEKKSKDFSKIQYGRPIHSVYPSPDGSEIYVPSIGRRDLDPFGVGSAGNLFDPFTENRSRLRIGQGGIPEPLPRGSVPPRARFDPFGPPDLDIPPRRRMPDLDDMFS</sequence>
<dbReference type="PANTHER" id="PTHR13266:SF1">
    <property type="entry name" value="PROTEASOME INHIBITOR PI31 SUBUNIT"/>
    <property type="match status" value="1"/>
</dbReference>
<feature type="region of interest" description="Disordered" evidence="4">
    <location>
        <begin position="219"/>
        <end position="264"/>
    </location>
</feature>
<evidence type="ECO:0000313" key="6">
    <source>
        <dbReference type="EMBL" id="KAK7598280.1"/>
    </source>
</evidence>
<feature type="domain" description="PI31 proteasome regulator N-terminal" evidence="5">
    <location>
        <begin position="16"/>
        <end position="148"/>
    </location>
</feature>
<accession>A0AAN9Y6Q6</accession>
<keyword evidence="7" id="KW-1185">Reference proteome</keyword>
<dbReference type="Gene3D" id="3.40.1000.30">
    <property type="match status" value="1"/>
</dbReference>
<dbReference type="EMBL" id="JBBCAQ010000014">
    <property type="protein sequence ID" value="KAK7598280.1"/>
    <property type="molecule type" value="Genomic_DNA"/>
</dbReference>
<dbReference type="InterPro" id="IPR045128">
    <property type="entry name" value="PI31-like"/>
</dbReference>
<proteinExistence type="inferred from homology"/>
<dbReference type="PANTHER" id="PTHR13266">
    <property type="entry name" value="PROTEASOME INHIBITOR"/>
    <property type="match status" value="1"/>
</dbReference>
<evidence type="ECO:0000259" key="5">
    <source>
        <dbReference type="Pfam" id="PF11566"/>
    </source>
</evidence>
<dbReference type="GO" id="GO:0004866">
    <property type="term" value="F:endopeptidase inhibitor activity"/>
    <property type="evidence" value="ECO:0007669"/>
    <property type="project" value="InterPro"/>
</dbReference>
<name>A0AAN9Y6Q6_9HEMI</name>
<comment type="caution">
    <text evidence="6">The sequence shown here is derived from an EMBL/GenBank/DDBJ whole genome shotgun (WGS) entry which is preliminary data.</text>
</comment>
<reference evidence="6 7" key="1">
    <citation type="submission" date="2024-03" db="EMBL/GenBank/DDBJ databases">
        <title>Adaptation during the transition from Ophiocordyceps entomopathogen to insect associate is accompanied by gene loss and intensified selection.</title>
        <authorList>
            <person name="Ward C.M."/>
            <person name="Onetto C.A."/>
            <person name="Borneman A.R."/>
        </authorList>
    </citation>
    <scope>NUCLEOTIDE SEQUENCE [LARGE SCALE GENOMIC DNA]</scope>
    <source>
        <strain evidence="6">AWRI1</strain>
        <tissue evidence="6">Single Adult Female</tissue>
    </source>
</reference>